<dbReference type="PANTHER" id="PTHR23028:SF53">
    <property type="entry name" value="ACYL_TRANSF_3 DOMAIN-CONTAINING PROTEIN"/>
    <property type="match status" value="1"/>
</dbReference>
<dbReference type="RefSeq" id="WP_131905641.1">
    <property type="nucleotide sequence ID" value="NZ_BAAAFU010000004.1"/>
</dbReference>
<keyword evidence="1" id="KW-1133">Transmembrane helix</keyword>
<feature type="transmembrane region" description="Helical" evidence="1">
    <location>
        <begin position="7"/>
        <end position="23"/>
    </location>
</feature>
<feature type="transmembrane region" description="Helical" evidence="1">
    <location>
        <begin position="166"/>
        <end position="183"/>
    </location>
</feature>
<evidence type="ECO:0000313" key="4">
    <source>
        <dbReference type="EMBL" id="TCJ87356.1"/>
    </source>
</evidence>
<evidence type="ECO:0000259" key="2">
    <source>
        <dbReference type="Pfam" id="PF01757"/>
    </source>
</evidence>
<dbReference type="GO" id="GO:0009103">
    <property type="term" value="P:lipopolysaccharide biosynthetic process"/>
    <property type="evidence" value="ECO:0007669"/>
    <property type="project" value="TreeGrafter"/>
</dbReference>
<evidence type="ECO:0000256" key="1">
    <source>
        <dbReference type="SAM" id="Phobius"/>
    </source>
</evidence>
<dbReference type="Pfam" id="PF19040">
    <property type="entry name" value="SGNH"/>
    <property type="match status" value="1"/>
</dbReference>
<dbReference type="GO" id="GO:0016747">
    <property type="term" value="F:acyltransferase activity, transferring groups other than amino-acyl groups"/>
    <property type="evidence" value="ECO:0007669"/>
    <property type="project" value="InterPro"/>
</dbReference>
<reference evidence="4 5" key="1">
    <citation type="submission" date="2019-03" db="EMBL/GenBank/DDBJ databases">
        <title>Genomic Encyclopedia of Type Strains, Phase IV (KMG-IV): sequencing the most valuable type-strain genomes for metagenomic binning, comparative biology and taxonomic classification.</title>
        <authorList>
            <person name="Goeker M."/>
        </authorList>
    </citation>
    <scope>NUCLEOTIDE SEQUENCE [LARGE SCALE GENOMIC DNA]</scope>
    <source>
        <strain evidence="4 5">DSM 24830</strain>
    </source>
</reference>
<dbReference type="InterPro" id="IPR002656">
    <property type="entry name" value="Acyl_transf_3_dom"/>
</dbReference>
<evidence type="ECO:0000259" key="3">
    <source>
        <dbReference type="Pfam" id="PF19040"/>
    </source>
</evidence>
<feature type="transmembrane region" description="Helical" evidence="1">
    <location>
        <begin position="141"/>
        <end position="159"/>
    </location>
</feature>
<feature type="domain" description="SGNH" evidence="3">
    <location>
        <begin position="424"/>
        <end position="623"/>
    </location>
</feature>
<sequence>MNFREDINGLRAIAVMVVMLFHFEPAWAPGGFAGVDIFFVISGFLMTGIIFKGIANDSFSILRFYAARANRIIPPLFALCATLLIIGWFVLTPADYRNLGINSAASSVFISNIIYWLESSYFAPGVENNLLLHTWSLSVEWQFYLIYPVFLLFLSKFLSINNIKKLLIVITLLGFSYNLYASVYSPSAAYYLLGSRFWEMTIGGLAFLYPIAFTRKKSIEAIGLLLILASFIFVTKNDLWPGYMSLLPVVGAYLIIISHTENSPFTTNRLSLFIGKISYSIYLWHWIVHVFLFKNEYDNLYSKVFGILVSIVLGYISYSLFEKKRYKLENITFKNLITFKPLILSFAIFGLSAGIYLFNGMLNYTYLSHPEASDYISKYENYMERKDVKENYGVLNIDNRYESSTSTSTSTSSNIDSNLKQNDGVFLWGDSHADALAYGLEKIFKANNVKFQATTAQSCGAGLGIGANIKKKGTDDYKQCVESNTFAVDFIKTHKPSVVIFAQHKDHDLNNFDQIVDEIANKNISYIIVGPVPQWRGTLPSRIAYTSLDPKDKYLGSIRPWILPLDQKMQQKYQQNKNIRYLSLIDRLCTKDDKCLAKVDDKNSPLVWDYGHLSLEGSYYVGQNIIYPEISNLINQSAMTSQIEQ</sequence>
<evidence type="ECO:0000313" key="5">
    <source>
        <dbReference type="Proteomes" id="UP000294887"/>
    </source>
</evidence>
<feature type="transmembrane region" description="Helical" evidence="1">
    <location>
        <begin position="270"/>
        <end position="288"/>
    </location>
</feature>
<feature type="transmembrane region" description="Helical" evidence="1">
    <location>
        <begin position="189"/>
        <end position="211"/>
    </location>
</feature>
<dbReference type="EMBL" id="SMFQ01000003">
    <property type="protein sequence ID" value="TCJ87356.1"/>
    <property type="molecule type" value="Genomic_DNA"/>
</dbReference>
<dbReference type="PANTHER" id="PTHR23028">
    <property type="entry name" value="ACETYLTRANSFERASE"/>
    <property type="match status" value="1"/>
</dbReference>
<feature type="transmembrane region" description="Helical" evidence="1">
    <location>
        <begin position="72"/>
        <end position="91"/>
    </location>
</feature>
<feature type="transmembrane region" description="Helical" evidence="1">
    <location>
        <begin position="218"/>
        <end position="234"/>
    </location>
</feature>
<feature type="transmembrane region" description="Helical" evidence="1">
    <location>
        <begin position="300"/>
        <end position="321"/>
    </location>
</feature>
<keyword evidence="5" id="KW-1185">Reference proteome</keyword>
<dbReference type="Proteomes" id="UP000294887">
    <property type="component" value="Unassembled WGS sequence"/>
</dbReference>
<dbReference type="GO" id="GO:0016020">
    <property type="term" value="C:membrane"/>
    <property type="evidence" value="ECO:0007669"/>
    <property type="project" value="TreeGrafter"/>
</dbReference>
<feature type="domain" description="Acyltransferase 3" evidence="2">
    <location>
        <begin position="6"/>
        <end position="316"/>
    </location>
</feature>
<feature type="transmembrane region" description="Helical" evidence="1">
    <location>
        <begin position="342"/>
        <end position="362"/>
    </location>
</feature>
<keyword evidence="1" id="KW-0472">Membrane</keyword>
<dbReference type="OrthoDB" id="9767863at2"/>
<accession>A0A4R1EZL8</accession>
<proteinExistence type="predicted"/>
<feature type="transmembrane region" description="Helical" evidence="1">
    <location>
        <begin position="29"/>
        <end position="51"/>
    </location>
</feature>
<gene>
    <name evidence="4" type="ORF">EV695_1866</name>
</gene>
<dbReference type="AlphaFoldDB" id="A0A4R1EZL8"/>
<keyword evidence="1" id="KW-0812">Transmembrane</keyword>
<dbReference type="InterPro" id="IPR043968">
    <property type="entry name" value="SGNH"/>
</dbReference>
<name>A0A4R1EZL8_9GAMM</name>
<dbReference type="InterPro" id="IPR050879">
    <property type="entry name" value="Acyltransferase_3"/>
</dbReference>
<feature type="transmembrane region" description="Helical" evidence="1">
    <location>
        <begin position="240"/>
        <end position="258"/>
    </location>
</feature>
<dbReference type="Pfam" id="PF01757">
    <property type="entry name" value="Acyl_transf_3"/>
    <property type="match status" value="1"/>
</dbReference>
<comment type="caution">
    <text evidence="4">The sequence shown here is derived from an EMBL/GenBank/DDBJ whole genome shotgun (WGS) entry which is preliminary data.</text>
</comment>
<protein>
    <submittedName>
        <fullName evidence="4">Peptidoglycan/LPS O-acetylase OafA/YrhL</fullName>
    </submittedName>
</protein>
<organism evidence="4 5">
    <name type="scientific">Cocleimonas flava</name>
    <dbReference type="NCBI Taxonomy" id="634765"/>
    <lineage>
        <taxon>Bacteria</taxon>
        <taxon>Pseudomonadati</taxon>
        <taxon>Pseudomonadota</taxon>
        <taxon>Gammaproteobacteria</taxon>
        <taxon>Thiotrichales</taxon>
        <taxon>Thiotrichaceae</taxon>
        <taxon>Cocleimonas</taxon>
    </lineage>
</organism>